<accession>A0ABY3U5X8</accession>
<evidence type="ECO:0000259" key="4">
    <source>
        <dbReference type="PROSITE" id="PS50987"/>
    </source>
</evidence>
<feature type="domain" description="HTH arsR-type" evidence="4">
    <location>
        <begin position="28"/>
        <end position="125"/>
    </location>
</feature>
<evidence type="ECO:0000313" key="6">
    <source>
        <dbReference type="Proteomes" id="UP001055200"/>
    </source>
</evidence>
<dbReference type="SMART" id="SM00418">
    <property type="entry name" value="HTH_ARSR"/>
    <property type="match status" value="1"/>
</dbReference>
<keyword evidence="2" id="KW-0238">DNA-binding</keyword>
<dbReference type="InterPro" id="IPR051081">
    <property type="entry name" value="HTH_MetalResp_TranReg"/>
</dbReference>
<evidence type="ECO:0000256" key="2">
    <source>
        <dbReference type="ARBA" id="ARBA00023125"/>
    </source>
</evidence>
<dbReference type="RefSeq" id="WP_240172372.1">
    <property type="nucleotide sequence ID" value="NZ_CP092365.1"/>
</dbReference>
<keyword evidence="1" id="KW-0805">Transcription regulation</keyword>
<dbReference type="NCBIfam" id="NF033788">
    <property type="entry name" value="HTH_metalloreg"/>
    <property type="match status" value="1"/>
</dbReference>
<proteinExistence type="predicted"/>
<dbReference type="InterPro" id="IPR036390">
    <property type="entry name" value="WH_DNA-bd_sf"/>
</dbReference>
<sequence>MTTSAFTARDQTEQDLQACCQPITDTVLDPGAAERLAELLKALAEPTRLRLVSLIAGHEGAEACVCDLTAPVGLSQPTVSHHLKILVEAGLLDRTQRGRWAYYRVVPAALEALARSFARGADRTHGAPH</sequence>
<evidence type="ECO:0000313" key="5">
    <source>
        <dbReference type="EMBL" id="ULN54172.1"/>
    </source>
</evidence>
<dbReference type="InterPro" id="IPR018334">
    <property type="entry name" value="ArsR_HTH"/>
</dbReference>
<dbReference type="Proteomes" id="UP001055200">
    <property type="component" value="Chromosome"/>
</dbReference>
<dbReference type="EMBL" id="CP092365">
    <property type="protein sequence ID" value="ULN54172.1"/>
    <property type="molecule type" value="Genomic_DNA"/>
</dbReference>
<dbReference type="InterPro" id="IPR036388">
    <property type="entry name" value="WH-like_DNA-bd_sf"/>
</dbReference>
<evidence type="ECO:0000256" key="3">
    <source>
        <dbReference type="ARBA" id="ARBA00023163"/>
    </source>
</evidence>
<dbReference type="PROSITE" id="PS00846">
    <property type="entry name" value="HTH_ARSR_1"/>
    <property type="match status" value="1"/>
</dbReference>
<dbReference type="PANTHER" id="PTHR33154">
    <property type="entry name" value="TRANSCRIPTIONAL REGULATOR, ARSR FAMILY"/>
    <property type="match status" value="1"/>
</dbReference>
<dbReference type="PRINTS" id="PR00778">
    <property type="entry name" value="HTHARSR"/>
</dbReference>
<protein>
    <submittedName>
        <fullName evidence="5">Metalloregulator ArsR/SmtB family transcription factor</fullName>
    </submittedName>
</protein>
<dbReference type="SUPFAM" id="SSF46785">
    <property type="entry name" value="Winged helix' DNA-binding domain"/>
    <property type="match status" value="1"/>
</dbReference>
<dbReference type="PROSITE" id="PS50987">
    <property type="entry name" value="HTH_ARSR_2"/>
    <property type="match status" value="1"/>
</dbReference>
<evidence type="ECO:0000256" key="1">
    <source>
        <dbReference type="ARBA" id="ARBA00023015"/>
    </source>
</evidence>
<dbReference type="Pfam" id="PF01022">
    <property type="entry name" value="HTH_5"/>
    <property type="match status" value="1"/>
</dbReference>
<dbReference type="InterPro" id="IPR001845">
    <property type="entry name" value="HTH_ArsR_DNA-bd_dom"/>
</dbReference>
<dbReference type="InterPro" id="IPR011991">
    <property type="entry name" value="ArsR-like_HTH"/>
</dbReference>
<organism evidence="5 6">
    <name type="scientific">Mycolicibacillus parakoreensis</name>
    <dbReference type="NCBI Taxonomy" id="1069221"/>
    <lineage>
        <taxon>Bacteria</taxon>
        <taxon>Bacillati</taxon>
        <taxon>Actinomycetota</taxon>
        <taxon>Actinomycetes</taxon>
        <taxon>Mycobacteriales</taxon>
        <taxon>Mycobacteriaceae</taxon>
        <taxon>Mycolicibacillus</taxon>
    </lineage>
</organism>
<dbReference type="CDD" id="cd00090">
    <property type="entry name" value="HTH_ARSR"/>
    <property type="match status" value="1"/>
</dbReference>
<gene>
    <name evidence="5" type="ORF">MIU77_07895</name>
</gene>
<dbReference type="Gene3D" id="1.10.10.10">
    <property type="entry name" value="Winged helix-like DNA-binding domain superfamily/Winged helix DNA-binding domain"/>
    <property type="match status" value="1"/>
</dbReference>
<reference evidence="5" key="1">
    <citation type="submission" date="2022-08" db="EMBL/GenBank/DDBJ databases">
        <title>Complete genome sequence of 14 non-tuberculosis mycobacteria type-strains.</title>
        <authorList>
            <person name="Igarashi Y."/>
            <person name="Osugi A."/>
            <person name="Mitarai S."/>
        </authorList>
    </citation>
    <scope>NUCLEOTIDE SEQUENCE</scope>
    <source>
        <strain evidence="5">DSM 45575</strain>
    </source>
</reference>
<name>A0ABY3U5X8_9MYCO</name>
<dbReference type="PANTHER" id="PTHR33154:SF18">
    <property type="entry name" value="ARSENICAL RESISTANCE OPERON REPRESSOR"/>
    <property type="match status" value="1"/>
</dbReference>
<keyword evidence="6" id="KW-1185">Reference proteome</keyword>
<keyword evidence="3" id="KW-0804">Transcription</keyword>